<dbReference type="PANTHER" id="PTHR10845">
    <property type="entry name" value="REGULATOR OF G PROTEIN SIGNALING"/>
    <property type="match status" value="1"/>
</dbReference>
<reference evidence="2 3" key="1">
    <citation type="submission" date="2016-03" db="EMBL/GenBank/DDBJ databases">
        <title>Choanephora cucurbitarum.</title>
        <authorList>
            <person name="Min B."/>
            <person name="Park H."/>
            <person name="Park J.-H."/>
            <person name="Shin H.-D."/>
            <person name="Choi I.-G."/>
        </authorList>
    </citation>
    <scope>NUCLEOTIDE SEQUENCE [LARGE SCALE GENOMIC DNA]</scope>
    <source>
        <strain evidence="2 3">KUS-F28377</strain>
    </source>
</reference>
<protein>
    <recommendedName>
        <fullName evidence="1">RGS domain-containing protein</fullName>
    </recommendedName>
</protein>
<feature type="domain" description="RGS" evidence="1">
    <location>
        <begin position="11"/>
        <end position="108"/>
    </location>
</feature>
<evidence type="ECO:0000313" key="2">
    <source>
        <dbReference type="EMBL" id="OBZ89888.1"/>
    </source>
</evidence>
<dbReference type="AlphaFoldDB" id="A0A1C7NLL0"/>
<dbReference type="InterPro" id="IPR036305">
    <property type="entry name" value="RGS_sf"/>
</dbReference>
<dbReference type="Pfam" id="PF00615">
    <property type="entry name" value="RGS"/>
    <property type="match status" value="1"/>
</dbReference>
<dbReference type="STRING" id="101091.A0A1C7NLL0"/>
<proteinExistence type="predicted"/>
<dbReference type="InterPro" id="IPR016137">
    <property type="entry name" value="RGS"/>
</dbReference>
<dbReference type="InterPro" id="IPR044926">
    <property type="entry name" value="RGS_subdomain_2"/>
</dbReference>
<dbReference type="EMBL" id="LUGH01000073">
    <property type="protein sequence ID" value="OBZ89888.1"/>
    <property type="molecule type" value="Genomic_DNA"/>
</dbReference>
<accession>A0A1C7NLL0</accession>
<dbReference type="SUPFAM" id="SSF48097">
    <property type="entry name" value="Regulator of G-protein signaling, RGS"/>
    <property type="match status" value="1"/>
</dbReference>
<name>A0A1C7NLL0_9FUNG</name>
<dbReference type="Gene3D" id="1.10.167.10">
    <property type="entry name" value="Regulator of G-protein Signalling 4, domain 2"/>
    <property type="match status" value="1"/>
</dbReference>
<dbReference type="PANTHER" id="PTHR10845:SF192">
    <property type="entry name" value="DOUBLE HIT, ISOFORM B"/>
    <property type="match status" value="1"/>
</dbReference>
<gene>
    <name evidence="2" type="ORF">A0J61_02054</name>
</gene>
<evidence type="ECO:0000259" key="1">
    <source>
        <dbReference type="Pfam" id="PF00615"/>
    </source>
</evidence>
<comment type="caution">
    <text evidence="2">The sequence shown here is derived from an EMBL/GenBank/DDBJ whole genome shotgun (WGS) entry which is preliminary data.</text>
</comment>
<dbReference type="OrthoDB" id="10266999at2759"/>
<dbReference type="InParanoid" id="A0A1C7NLL0"/>
<evidence type="ECO:0000313" key="3">
    <source>
        <dbReference type="Proteomes" id="UP000093000"/>
    </source>
</evidence>
<sequence length="224" mass="26090">MTFTPHYLFTLESVLDPKHEHHHSFVMYLNHTFCIESYSFWQDTQDYRLNPTLAMYQVMVDTYIVAGAPQEINIPCEMRQDILRQFSICCFDQAAESILELIRINSFLPWYQENYPVVKCTQRKSISASVSFPDRWNLLFTQSKPAIEEYNDDDNNNGKGMARPSFASLRMSEHDNSSPMLRAVSAASMFDLSLQSKSKSRISNLLQRKREALLVRVKKTFVYS</sequence>
<keyword evidence="3" id="KW-1185">Reference proteome</keyword>
<dbReference type="Proteomes" id="UP000093000">
    <property type="component" value="Unassembled WGS sequence"/>
</dbReference>
<organism evidence="2 3">
    <name type="scientific">Choanephora cucurbitarum</name>
    <dbReference type="NCBI Taxonomy" id="101091"/>
    <lineage>
        <taxon>Eukaryota</taxon>
        <taxon>Fungi</taxon>
        <taxon>Fungi incertae sedis</taxon>
        <taxon>Mucoromycota</taxon>
        <taxon>Mucoromycotina</taxon>
        <taxon>Mucoromycetes</taxon>
        <taxon>Mucorales</taxon>
        <taxon>Mucorineae</taxon>
        <taxon>Choanephoraceae</taxon>
        <taxon>Choanephoroideae</taxon>
        <taxon>Choanephora</taxon>
    </lineage>
</organism>